<sequence length="259" mass="28095">MKIIGKKLAALGLLATVTTTTHGGVISYGEFTREDSSDVVSGLGMDWLQWSSTKGMSINSALSTYAVDGWRVASVTEMTGLFNYFVPSYDWVESESFTQQTSTGWSDELNSDTETDVQFQTLFGYTYLARASDYLSGDALNKTEAIFGSDDNNNNYYGLAGLYDDFTVFNGNENGGNAYLNKDTFTTSFSYPRYGIALVRGTLDLSYLDGDVSNGGDEESDNGGVGAIADVSEPTSIAMFAVVGGFLFARRNNFGRKAR</sequence>
<accession>A0A6M4MHQ2</accession>
<dbReference type="InterPro" id="IPR013424">
    <property type="entry name" value="Ice-binding_C"/>
</dbReference>
<dbReference type="OrthoDB" id="6388044at2"/>
<dbReference type="AlphaFoldDB" id="A0A6M4MHQ2"/>
<evidence type="ECO:0000313" key="2">
    <source>
        <dbReference type="EMBL" id="QJR82150.1"/>
    </source>
</evidence>
<reference evidence="3" key="1">
    <citation type="submission" date="2014-12" db="EMBL/GenBank/DDBJ databases">
        <title>Complete genome sequence of a multi-drug resistant Klebsiella pneumoniae.</title>
        <authorList>
            <person name="Hua X."/>
            <person name="Chen Q."/>
            <person name="Li X."/>
            <person name="Feng Y."/>
            <person name="Ruan Z."/>
            <person name="Yu Y."/>
        </authorList>
    </citation>
    <scope>NUCLEOTIDE SEQUENCE [LARGE SCALE GENOMIC DNA]</scope>
    <source>
        <strain evidence="3">5.12</strain>
    </source>
</reference>
<dbReference type="KEGG" id="apel:CA267_016025"/>
<gene>
    <name evidence="2" type="ORF">CA267_016025</name>
</gene>
<keyword evidence="3" id="KW-1185">Reference proteome</keyword>
<dbReference type="RefSeq" id="WP_075609855.1">
    <property type="nucleotide sequence ID" value="NZ_CP052766.1"/>
</dbReference>
<organism evidence="2 3">
    <name type="scientific">Alteromonas pelagimontana</name>
    <dbReference type="NCBI Taxonomy" id="1858656"/>
    <lineage>
        <taxon>Bacteria</taxon>
        <taxon>Pseudomonadati</taxon>
        <taxon>Pseudomonadota</taxon>
        <taxon>Gammaproteobacteria</taxon>
        <taxon>Alteromonadales</taxon>
        <taxon>Alteromonadaceae</taxon>
        <taxon>Alteromonas/Salinimonas group</taxon>
        <taxon>Alteromonas</taxon>
    </lineage>
</organism>
<name>A0A6M4MHQ2_9ALTE</name>
<dbReference type="EMBL" id="CP052766">
    <property type="protein sequence ID" value="QJR82150.1"/>
    <property type="molecule type" value="Genomic_DNA"/>
</dbReference>
<keyword evidence="1" id="KW-0732">Signal</keyword>
<dbReference type="NCBIfam" id="TIGR02595">
    <property type="entry name" value="PEP_CTERM"/>
    <property type="match status" value="1"/>
</dbReference>
<evidence type="ECO:0000256" key="1">
    <source>
        <dbReference type="SAM" id="SignalP"/>
    </source>
</evidence>
<protein>
    <submittedName>
        <fullName evidence="2">PEP-CTERM sorting domain-containing protein</fullName>
    </submittedName>
</protein>
<reference evidence="2 3" key="2">
    <citation type="submission" date="2020-04" db="EMBL/GenBank/DDBJ databases">
        <title>Complete genome sequence of Alteromonas pelagimontana 5.12T.</title>
        <authorList>
            <person name="Sinha R.K."/>
            <person name="Krishnan K.P."/>
            <person name="Kurian J.P."/>
        </authorList>
    </citation>
    <scope>NUCLEOTIDE SEQUENCE [LARGE SCALE GENOMIC DNA]</scope>
    <source>
        <strain evidence="2 3">5.12</strain>
    </source>
</reference>
<evidence type="ECO:0000313" key="3">
    <source>
        <dbReference type="Proteomes" id="UP000219285"/>
    </source>
</evidence>
<dbReference type="Proteomes" id="UP000219285">
    <property type="component" value="Chromosome"/>
</dbReference>
<feature type="signal peptide" evidence="1">
    <location>
        <begin position="1"/>
        <end position="23"/>
    </location>
</feature>
<proteinExistence type="predicted"/>
<feature type="chain" id="PRO_5028987260" evidence="1">
    <location>
        <begin position="24"/>
        <end position="259"/>
    </location>
</feature>